<evidence type="ECO:0000256" key="1">
    <source>
        <dbReference type="SAM" id="MobiDB-lite"/>
    </source>
</evidence>
<organism evidence="2 3">
    <name type="scientific">Aspergillus lucknowensis</name>
    <dbReference type="NCBI Taxonomy" id="176173"/>
    <lineage>
        <taxon>Eukaryota</taxon>
        <taxon>Fungi</taxon>
        <taxon>Dikarya</taxon>
        <taxon>Ascomycota</taxon>
        <taxon>Pezizomycotina</taxon>
        <taxon>Eurotiomycetes</taxon>
        <taxon>Eurotiomycetidae</taxon>
        <taxon>Eurotiales</taxon>
        <taxon>Aspergillaceae</taxon>
        <taxon>Aspergillus</taxon>
        <taxon>Aspergillus subgen. Nidulantes</taxon>
    </lineage>
</organism>
<reference evidence="2 3" key="1">
    <citation type="submission" date="2024-07" db="EMBL/GenBank/DDBJ databases">
        <title>Section-level genome sequencing and comparative genomics of Aspergillus sections Usti and Cavernicolus.</title>
        <authorList>
            <consortium name="Lawrence Berkeley National Laboratory"/>
            <person name="Nybo J.L."/>
            <person name="Vesth T.C."/>
            <person name="Theobald S."/>
            <person name="Frisvad J.C."/>
            <person name="Larsen T.O."/>
            <person name="Kjaerboelling I."/>
            <person name="Rothschild-Mancinelli K."/>
            <person name="Lyhne E.K."/>
            <person name="Kogle M.E."/>
            <person name="Barry K."/>
            <person name="Clum A."/>
            <person name="Na H."/>
            <person name="Ledsgaard L."/>
            <person name="Lin J."/>
            <person name="Lipzen A."/>
            <person name="Kuo A."/>
            <person name="Riley R."/>
            <person name="Mondo S."/>
            <person name="Labutti K."/>
            <person name="Haridas S."/>
            <person name="Pangalinan J."/>
            <person name="Salamov A.A."/>
            <person name="Simmons B.A."/>
            <person name="Magnuson J.K."/>
            <person name="Chen J."/>
            <person name="Drula E."/>
            <person name="Henrissat B."/>
            <person name="Wiebenga A."/>
            <person name="Lubbers R.J."/>
            <person name="Gomes A.C."/>
            <person name="Macurrencykelacurrency M.R."/>
            <person name="Stajich J."/>
            <person name="Grigoriev I.V."/>
            <person name="Mortensen U.H."/>
            <person name="De Vries R.P."/>
            <person name="Baker S.E."/>
            <person name="Andersen M.R."/>
        </authorList>
    </citation>
    <scope>NUCLEOTIDE SEQUENCE [LARGE SCALE GENOMIC DNA]</scope>
    <source>
        <strain evidence="2 3">CBS 449.75</strain>
    </source>
</reference>
<protein>
    <submittedName>
        <fullName evidence="2">Uncharacterized protein</fullName>
    </submittedName>
</protein>
<dbReference type="Proteomes" id="UP001610432">
    <property type="component" value="Unassembled WGS sequence"/>
</dbReference>
<evidence type="ECO:0000313" key="3">
    <source>
        <dbReference type="Proteomes" id="UP001610432"/>
    </source>
</evidence>
<feature type="region of interest" description="Disordered" evidence="1">
    <location>
        <begin position="25"/>
        <end position="52"/>
    </location>
</feature>
<dbReference type="RefSeq" id="XP_070883421.1">
    <property type="nucleotide sequence ID" value="XM_071029838.1"/>
</dbReference>
<proteinExistence type="predicted"/>
<keyword evidence="3" id="KW-1185">Reference proteome</keyword>
<dbReference type="EMBL" id="JBFXLQ010000040">
    <property type="protein sequence ID" value="KAL2864442.1"/>
    <property type="molecule type" value="Genomic_DNA"/>
</dbReference>
<name>A0ABR4LIT2_9EURO</name>
<accession>A0ABR4LIT2</accession>
<evidence type="ECO:0000313" key="2">
    <source>
        <dbReference type="EMBL" id="KAL2864442.1"/>
    </source>
</evidence>
<sequence length="319" mass="36769">MGLGMMNYEDLSLKGYEVLEGVAPDNPSSLALPDQDAESTEEAHNTPSPFDAFPEAEIPYYQPYTLRPLAVPRPLFRPTLTRRSNCHHSIVSRQWTIDQYETCGSCGRRPFMRWFYVCAEESYGDSISGGSLLSPWITEAILAGEYTDTQRNMLLEQKLRVLEMCERARKQEEYDISFRLENMNEHGFHNPHPGVPQPRSQPSRCRYRACYHCDRKLQDRTWLSLNAVCNDPNIKPPTAWDLWDTPVSDVKFVSNLGLRNPPPPPPPPPHRSQYAYLAFQLRRRSQYVYDSRRAGYGSYSSFQNPMTMLSTIEEVSDEE</sequence>
<gene>
    <name evidence="2" type="ORF">BJX67DRAFT_361156</name>
</gene>
<dbReference type="GeneID" id="98144910"/>
<comment type="caution">
    <text evidence="2">The sequence shown here is derived from an EMBL/GenBank/DDBJ whole genome shotgun (WGS) entry which is preliminary data.</text>
</comment>